<keyword evidence="2 3" id="KW-0040">ANK repeat</keyword>
<dbReference type="PROSITE" id="PS50088">
    <property type="entry name" value="ANK_REPEAT"/>
    <property type="match status" value="1"/>
</dbReference>
<evidence type="ECO:0000256" key="2">
    <source>
        <dbReference type="ARBA" id="ARBA00023043"/>
    </source>
</evidence>
<evidence type="ECO:0000256" key="1">
    <source>
        <dbReference type="ARBA" id="ARBA00022737"/>
    </source>
</evidence>
<protein>
    <submittedName>
        <fullName evidence="4">Ankyrin repeat domain-containing protein 42</fullName>
    </submittedName>
</protein>
<dbReference type="PROSITE" id="PS50297">
    <property type="entry name" value="ANK_REP_REGION"/>
    <property type="match status" value="1"/>
</dbReference>
<evidence type="ECO:0000313" key="5">
    <source>
        <dbReference type="Proteomes" id="UP000186817"/>
    </source>
</evidence>
<evidence type="ECO:0000313" key="4">
    <source>
        <dbReference type="EMBL" id="OLQ11629.1"/>
    </source>
</evidence>
<dbReference type="AlphaFoldDB" id="A0A1Q9EW48"/>
<dbReference type="SUPFAM" id="SSF48403">
    <property type="entry name" value="Ankyrin repeat"/>
    <property type="match status" value="1"/>
</dbReference>
<comment type="caution">
    <text evidence="4">The sequence shown here is derived from an EMBL/GenBank/DDBJ whole genome shotgun (WGS) entry which is preliminary data.</text>
</comment>
<gene>
    <name evidence="4" type="primary">Ankrd42</name>
    <name evidence="4" type="ORF">AK812_SmicGene4513</name>
</gene>
<keyword evidence="1" id="KW-0677">Repeat</keyword>
<dbReference type="PANTHER" id="PTHR24173">
    <property type="entry name" value="ANKYRIN REPEAT CONTAINING"/>
    <property type="match status" value="1"/>
</dbReference>
<name>A0A1Q9EW48_SYMMI</name>
<dbReference type="Proteomes" id="UP000186817">
    <property type="component" value="Unassembled WGS sequence"/>
</dbReference>
<evidence type="ECO:0000256" key="3">
    <source>
        <dbReference type="PROSITE-ProRule" id="PRU00023"/>
    </source>
</evidence>
<sequence length="188" mass="20750">MIASLAIQSCSQLTQHEYPVDFDSSWAQGRKAWEVWLAAFDAWDHERKRLCEVYLRLGEDKDAAEAAELARGKFPKAPSMPESVVALYQAAYDGDVVALADMLEDEEIDICCKDHNLQTPLMFAAVSGSLECVEYLVDMGADTAAVDNTEETALDLALARHGEKSPQHPVILYLHSVKAPRGPGKKSR</sequence>
<dbReference type="OrthoDB" id="47198at2759"/>
<accession>A0A1Q9EW48</accession>
<proteinExistence type="predicted"/>
<feature type="repeat" description="ANK" evidence="3">
    <location>
        <begin position="116"/>
        <end position="148"/>
    </location>
</feature>
<keyword evidence="5" id="KW-1185">Reference proteome</keyword>
<dbReference type="Pfam" id="PF12796">
    <property type="entry name" value="Ank_2"/>
    <property type="match status" value="1"/>
</dbReference>
<dbReference type="Gene3D" id="1.25.40.20">
    <property type="entry name" value="Ankyrin repeat-containing domain"/>
    <property type="match status" value="1"/>
</dbReference>
<dbReference type="InterPro" id="IPR002110">
    <property type="entry name" value="Ankyrin_rpt"/>
</dbReference>
<dbReference type="EMBL" id="LSRX01000056">
    <property type="protein sequence ID" value="OLQ11629.1"/>
    <property type="molecule type" value="Genomic_DNA"/>
</dbReference>
<dbReference type="SMART" id="SM00248">
    <property type="entry name" value="ANK"/>
    <property type="match status" value="1"/>
</dbReference>
<organism evidence="4 5">
    <name type="scientific">Symbiodinium microadriaticum</name>
    <name type="common">Dinoflagellate</name>
    <name type="synonym">Zooxanthella microadriatica</name>
    <dbReference type="NCBI Taxonomy" id="2951"/>
    <lineage>
        <taxon>Eukaryota</taxon>
        <taxon>Sar</taxon>
        <taxon>Alveolata</taxon>
        <taxon>Dinophyceae</taxon>
        <taxon>Suessiales</taxon>
        <taxon>Symbiodiniaceae</taxon>
        <taxon>Symbiodinium</taxon>
    </lineage>
</organism>
<dbReference type="PANTHER" id="PTHR24173:SF74">
    <property type="entry name" value="ANKYRIN REPEAT DOMAIN-CONTAINING PROTEIN 16"/>
    <property type="match status" value="1"/>
</dbReference>
<reference evidence="4 5" key="1">
    <citation type="submission" date="2016-02" db="EMBL/GenBank/DDBJ databases">
        <title>Genome analysis of coral dinoflagellate symbionts highlights evolutionary adaptations to a symbiotic lifestyle.</title>
        <authorList>
            <person name="Aranda M."/>
            <person name="Li Y."/>
            <person name="Liew Y.J."/>
            <person name="Baumgarten S."/>
            <person name="Simakov O."/>
            <person name="Wilson M."/>
            <person name="Piel J."/>
            <person name="Ashoor H."/>
            <person name="Bougouffa S."/>
            <person name="Bajic V.B."/>
            <person name="Ryu T."/>
            <person name="Ravasi T."/>
            <person name="Bayer T."/>
            <person name="Micklem G."/>
            <person name="Kim H."/>
            <person name="Bhak J."/>
            <person name="Lajeunesse T.C."/>
            <person name="Voolstra C.R."/>
        </authorList>
    </citation>
    <scope>NUCLEOTIDE SEQUENCE [LARGE SCALE GENOMIC DNA]</scope>
    <source>
        <strain evidence="4 5">CCMP2467</strain>
    </source>
</reference>
<dbReference type="InterPro" id="IPR036770">
    <property type="entry name" value="Ankyrin_rpt-contain_sf"/>
</dbReference>